<dbReference type="EC" id="3.6.1.41" evidence="3"/>
<evidence type="ECO:0000259" key="9">
    <source>
        <dbReference type="Pfam" id="PF00149"/>
    </source>
</evidence>
<dbReference type="InterPro" id="IPR004843">
    <property type="entry name" value="Calcineurin-like_PHP"/>
</dbReference>
<dbReference type="PATRIC" id="fig|1172194.4.peg.2697"/>
<dbReference type="STRING" id="1172194.WQQ_27870"/>
<sequence>MSTFAIGDLQGCNDDFLELLSLIHFDETRDRLLLVGDLVNRGPASLDTLRTVRSLGTACISVLGNHDLHLLAAAQDRSRLKPGDTLDEILDAPDADALLDWLAERPLAWRDPDSGTLLLHAGVPPQWTAEQTLALAHEAAQVLRESRGKAFFEQMYGDRPDRWSEDLRGAERTRFVINCLTRLRYCTPHGQLRLRDKGPPGSQSAGALPWFEAPGRRTAGTPIVFGHWSALGRVEWPEHQVYGLDTGCVWGGQLTALNLNTGELTHLPCAGHRAPGGRD</sequence>
<comment type="caution">
    <text evidence="10">The sequence shown here is derived from an EMBL/GenBank/DDBJ whole genome shotgun (WGS) entry which is preliminary data.</text>
</comment>
<keyword evidence="4" id="KW-0378">Hydrolase</keyword>
<dbReference type="NCBIfam" id="NF001204">
    <property type="entry name" value="PRK00166.1"/>
    <property type="match status" value="1"/>
</dbReference>
<reference evidence="10 11" key="1">
    <citation type="journal article" date="2012" name="J. Bacteriol.">
        <title>Genome Sequence of n-Alkane-Degrading Hydrocarboniphaga effusa Strain AP103T (ATCC BAA-332T).</title>
        <authorList>
            <person name="Chang H.K."/>
            <person name="Zylstra G.J."/>
            <person name="Chae J.C."/>
        </authorList>
    </citation>
    <scope>NUCLEOTIDE SEQUENCE [LARGE SCALE GENOMIC DNA]</scope>
    <source>
        <strain evidence="10 11">AP103</strain>
    </source>
</reference>
<comment type="similarity">
    <text evidence="2">Belongs to the Ap4A hydrolase family.</text>
</comment>
<dbReference type="RefSeq" id="WP_007185728.1">
    <property type="nucleotide sequence ID" value="NZ_AKGD01000002.1"/>
</dbReference>
<dbReference type="NCBIfam" id="TIGR00668">
    <property type="entry name" value="apaH"/>
    <property type="match status" value="1"/>
</dbReference>
<accession>I8T5J7</accession>
<dbReference type="InterPro" id="IPR029052">
    <property type="entry name" value="Metallo-depent_PP-like"/>
</dbReference>
<comment type="function">
    <text evidence="1">Hydrolyzes diadenosine 5',5'''-P1,P4-tetraphosphate to yield ADP.</text>
</comment>
<dbReference type="AlphaFoldDB" id="I8T5J7"/>
<dbReference type="CDD" id="cd07422">
    <property type="entry name" value="MPP_ApaH"/>
    <property type="match status" value="1"/>
</dbReference>
<dbReference type="Pfam" id="PF00149">
    <property type="entry name" value="Metallophos"/>
    <property type="match status" value="1"/>
</dbReference>
<comment type="catalytic activity">
    <reaction evidence="8">
        <text>P(1),P(4)-bis(5'-adenosyl) tetraphosphate + H2O = 2 ADP + 2 H(+)</text>
        <dbReference type="Rhea" id="RHEA:24252"/>
        <dbReference type="ChEBI" id="CHEBI:15377"/>
        <dbReference type="ChEBI" id="CHEBI:15378"/>
        <dbReference type="ChEBI" id="CHEBI:58141"/>
        <dbReference type="ChEBI" id="CHEBI:456216"/>
        <dbReference type="EC" id="3.6.1.41"/>
    </reaction>
</comment>
<evidence type="ECO:0000256" key="7">
    <source>
        <dbReference type="ARBA" id="ARBA00033210"/>
    </source>
</evidence>
<evidence type="ECO:0000256" key="4">
    <source>
        <dbReference type="ARBA" id="ARBA00022801"/>
    </source>
</evidence>
<name>I8T5J7_9GAMM</name>
<dbReference type="OrthoDB" id="9807890at2"/>
<evidence type="ECO:0000313" key="10">
    <source>
        <dbReference type="EMBL" id="EIT69205.1"/>
    </source>
</evidence>
<dbReference type="SUPFAM" id="SSF56300">
    <property type="entry name" value="Metallo-dependent phosphatases"/>
    <property type="match status" value="1"/>
</dbReference>
<gene>
    <name evidence="10" type="ORF">WQQ_27870</name>
</gene>
<feature type="domain" description="Calcineurin-like phosphoesterase" evidence="9">
    <location>
        <begin position="3"/>
        <end position="136"/>
    </location>
</feature>
<protein>
    <recommendedName>
        <fullName evidence="3">bis(5'-nucleosyl)-tetraphosphatase (symmetrical)</fullName>
        <ecNumber evidence="3">3.6.1.41</ecNumber>
    </recommendedName>
    <alternativeName>
        <fullName evidence="6">Ap4A hydrolase</fullName>
    </alternativeName>
    <alternativeName>
        <fullName evidence="5">Diadenosine 5',5'''-P1,P4-tetraphosphate pyrophosphohydrolase</fullName>
    </alternativeName>
    <alternativeName>
        <fullName evidence="7">Diadenosine tetraphosphatase</fullName>
    </alternativeName>
</protein>
<evidence type="ECO:0000256" key="6">
    <source>
        <dbReference type="ARBA" id="ARBA00032248"/>
    </source>
</evidence>
<evidence type="ECO:0000313" key="11">
    <source>
        <dbReference type="Proteomes" id="UP000003704"/>
    </source>
</evidence>
<evidence type="ECO:0000256" key="5">
    <source>
        <dbReference type="ARBA" id="ARBA00031248"/>
    </source>
</evidence>
<dbReference type="Proteomes" id="UP000003704">
    <property type="component" value="Unassembled WGS sequence"/>
</dbReference>
<evidence type="ECO:0000256" key="3">
    <source>
        <dbReference type="ARBA" id="ARBA00012506"/>
    </source>
</evidence>
<evidence type="ECO:0000256" key="8">
    <source>
        <dbReference type="ARBA" id="ARBA00049417"/>
    </source>
</evidence>
<organism evidence="10 11">
    <name type="scientific">Hydrocarboniphaga effusa AP103</name>
    <dbReference type="NCBI Taxonomy" id="1172194"/>
    <lineage>
        <taxon>Bacteria</taxon>
        <taxon>Pseudomonadati</taxon>
        <taxon>Pseudomonadota</taxon>
        <taxon>Gammaproteobacteria</taxon>
        <taxon>Nevskiales</taxon>
        <taxon>Nevskiaceae</taxon>
        <taxon>Hydrocarboniphaga</taxon>
    </lineage>
</organism>
<dbReference type="GO" id="GO:0008803">
    <property type="term" value="F:bis(5'-nucleosyl)-tetraphosphatase (symmetrical) activity"/>
    <property type="evidence" value="ECO:0007669"/>
    <property type="project" value="UniProtKB-EC"/>
</dbReference>
<dbReference type="PANTHER" id="PTHR40942">
    <property type="match status" value="1"/>
</dbReference>
<dbReference type="PANTHER" id="PTHR40942:SF4">
    <property type="entry name" value="CYTOCHROME C5"/>
    <property type="match status" value="1"/>
</dbReference>
<dbReference type="InterPro" id="IPR004617">
    <property type="entry name" value="ApaH"/>
</dbReference>
<proteinExistence type="inferred from homology"/>
<dbReference type="PIRSF" id="PIRSF000903">
    <property type="entry name" value="B5n-ttraPtase_sm"/>
    <property type="match status" value="1"/>
</dbReference>
<dbReference type="EMBL" id="AKGD01000002">
    <property type="protein sequence ID" value="EIT69205.1"/>
    <property type="molecule type" value="Genomic_DNA"/>
</dbReference>
<dbReference type="Gene3D" id="3.60.21.10">
    <property type="match status" value="1"/>
</dbReference>
<evidence type="ECO:0000256" key="2">
    <source>
        <dbReference type="ARBA" id="ARBA00005419"/>
    </source>
</evidence>
<keyword evidence="11" id="KW-1185">Reference proteome</keyword>
<evidence type="ECO:0000256" key="1">
    <source>
        <dbReference type="ARBA" id="ARBA00003413"/>
    </source>
</evidence>